<feature type="compositionally biased region" description="Acidic residues" evidence="1">
    <location>
        <begin position="182"/>
        <end position="191"/>
    </location>
</feature>
<feature type="region of interest" description="Disordered" evidence="1">
    <location>
        <begin position="315"/>
        <end position="376"/>
    </location>
</feature>
<feature type="compositionally biased region" description="Basic and acidic residues" evidence="1">
    <location>
        <begin position="32"/>
        <end position="45"/>
    </location>
</feature>
<evidence type="ECO:0000313" key="2">
    <source>
        <dbReference type="EMBL" id="KAF9786506.1"/>
    </source>
</evidence>
<feature type="compositionally biased region" description="Acidic residues" evidence="1">
    <location>
        <begin position="17"/>
        <end position="31"/>
    </location>
</feature>
<sequence>ASSSSSESSLSSLSSSEDSELEGMEVEQEEEQNIKDSENEKERRVRKDRARVRRELLGENDPRQSSRSHHTSNRWDIKPRKRSASASDGEADVDMSAESGDTTETDDEDQDAVVADDEDEPDAVGVDRDGRRKLGVSFAGVVTGWSDGEDSNYDAELFFANLDTSESDSASNAAAGMSSIDADGEDGDQDSGDEIVEAMTLVASAGLYDGWEGPIVFATRDMDVEMDLSPSMKPSRRRRMSSSILTTDDEQVCQQPANPTVAGSDVHFGDDNEIDLAESDGETTEEELIGPDGRPNTRAMMLFKWPISVGAVDPMNTLTRGRRGNGPAPRPSTPQRELEDFDDSSDKIADGIKTPDGKKTRAPRTPRGPVAGTFQLTPQSTEPVQTAVITGRQPALPSPYPRSRRLFSNGEWFGHRSIRDRSLSISGQSSVQTEVSSVPSGSTDLDVFATESMDLDDVLEAAFLASDSSASDIELSSQAEQAGDGTDVGEMSSRNLVEDLRRWERIPMTAFRRTRESQGNISNDDTPWSAKSGDGTDFYAVAMMNSNLQHLLSSPTPAPSQKPPVGGAEPPSPTSLVGPGSSGRGVRNFRMPDHKSEKERKEEKKALRKMALAKQSLGRTFVPNHQAHRHHRHQHHPNTKSRASSSSQRTNFFSSPLSSGNP</sequence>
<proteinExistence type="predicted"/>
<accession>A0A9P6HGD7</accession>
<dbReference type="Proteomes" id="UP000736335">
    <property type="component" value="Unassembled WGS sequence"/>
</dbReference>
<name>A0A9P6HGD7_9AGAM</name>
<evidence type="ECO:0000256" key="1">
    <source>
        <dbReference type="SAM" id="MobiDB-lite"/>
    </source>
</evidence>
<feature type="region of interest" description="Disordered" evidence="1">
    <location>
        <begin position="550"/>
        <end position="662"/>
    </location>
</feature>
<feature type="compositionally biased region" description="Basic and acidic residues" evidence="1">
    <location>
        <begin position="53"/>
        <end position="64"/>
    </location>
</feature>
<feature type="compositionally biased region" description="Low complexity" evidence="1">
    <location>
        <begin position="644"/>
        <end position="655"/>
    </location>
</feature>
<feature type="compositionally biased region" description="Basic residues" evidence="1">
    <location>
        <begin position="626"/>
        <end position="639"/>
    </location>
</feature>
<keyword evidence="3" id="KW-1185">Reference proteome</keyword>
<feature type="compositionally biased region" description="Basic and acidic residues" evidence="1">
    <location>
        <begin position="590"/>
        <end position="605"/>
    </location>
</feature>
<organism evidence="2 3">
    <name type="scientific">Thelephora terrestris</name>
    <dbReference type="NCBI Taxonomy" id="56493"/>
    <lineage>
        <taxon>Eukaryota</taxon>
        <taxon>Fungi</taxon>
        <taxon>Dikarya</taxon>
        <taxon>Basidiomycota</taxon>
        <taxon>Agaricomycotina</taxon>
        <taxon>Agaricomycetes</taxon>
        <taxon>Thelephorales</taxon>
        <taxon>Thelephoraceae</taxon>
        <taxon>Thelephora</taxon>
    </lineage>
</organism>
<reference evidence="2" key="2">
    <citation type="submission" date="2020-11" db="EMBL/GenBank/DDBJ databases">
        <authorList>
            <consortium name="DOE Joint Genome Institute"/>
            <person name="Kuo A."/>
            <person name="Miyauchi S."/>
            <person name="Kiss E."/>
            <person name="Drula E."/>
            <person name="Kohler A."/>
            <person name="Sanchez-Garcia M."/>
            <person name="Andreopoulos B."/>
            <person name="Barry K.W."/>
            <person name="Bonito G."/>
            <person name="Buee M."/>
            <person name="Carver A."/>
            <person name="Chen C."/>
            <person name="Cichocki N."/>
            <person name="Clum A."/>
            <person name="Culley D."/>
            <person name="Crous P.W."/>
            <person name="Fauchery L."/>
            <person name="Girlanda M."/>
            <person name="Hayes R."/>
            <person name="Keri Z."/>
            <person name="Labutti K."/>
            <person name="Lipzen A."/>
            <person name="Lombard V."/>
            <person name="Magnuson J."/>
            <person name="Maillard F."/>
            <person name="Morin E."/>
            <person name="Murat C."/>
            <person name="Nolan M."/>
            <person name="Ohm R."/>
            <person name="Pangilinan J."/>
            <person name="Pereira M."/>
            <person name="Perotto S."/>
            <person name="Peter M."/>
            <person name="Riley R."/>
            <person name="Sitrit Y."/>
            <person name="Stielow B."/>
            <person name="Szollosi G."/>
            <person name="Zifcakova L."/>
            <person name="Stursova M."/>
            <person name="Spatafora J.W."/>
            <person name="Tedersoo L."/>
            <person name="Vaario L.-M."/>
            <person name="Yamada A."/>
            <person name="Yan M."/>
            <person name="Wang P."/>
            <person name="Xu J."/>
            <person name="Bruns T."/>
            <person name="Baldrian P."/>
            <person name="Vilgalys R."/>
            <person name="Henrissat B."/>
            <person name="Grigoriev I.V."/>
            <person name="Hibbett D."/>
            <person name="Nagy L.G."/>
            <person name="Martin F.M."/>
        </authorList>
    </citation>
    <scope>NUCLEOTIDE SEQUENCE</scope>
    <source>
        <strain evidence="2">UH-Tt-Lm1</strain>
    </source>
</reference>
<protein>
    <submittedName>
        <fullName evidence="2">Uncharacterized protein</fullName>
    </submittedName>
</protein>
<dbReference type="OrthoDB" id="3259498at2759"/>
<reference evidence="2" key="1">
    <citation type="journal article" date="2020" name="Nat. Commun.">
        <title>Large-scale genome sequencing of mycorrhizal fungi provides insights into the early evolution of symbiotic traits.</title>
        <authorList>
            <person name="Miyauchi S."/>
            <person name="Kiss E."/>
            <person name="Kuo A."/>
            <person name="Drula E."/>
            <person name="Kohler A."/>
            <person name="Sanchez-Garcia M."/>
            <person name="Morin E."/>
            <person name="Andreopoulos B."/>
            <person name="Barry K.W."/>
            <person name="Bonito G."/>
            <person name="Buee M."/>
            <person name="Carver A."/>
            <person name="Chen C."/>
            <person name="Cichocki N."/>
            <person name="Clum A."/>
            <person name="Culley D."/>
            <person name="Crous P.W."/>
            <person name="Fauchery L."/>
            <person name="Girlanda M."/>
            <person name="Hayes R.D."/>
            <person name="Keri Z."/>
            <person name="LaButti K."/>
            <person name="Lipzen A."/>
            <person name="Lombard V."/>
            <person name="Magnuson J."/>
            <person name="Maillard F."/>
            <person name="Murat C."/>
            <person name="Nolan M."/>
            <person name="Ohm R.A."/>
            <person name="Pangilinan J."/>
            <person name="Pereira M.F."/>
            <person name="Perotto S."/>
            <person name="Peter M."/>
            <person name="Pfister S."/>
            <person name="Riley R."/>
            <person name="Sitrit Y."/>
            <person name="Stielow J.B."/>
            <person name="Szollosi G."/>
            <person name="Zifcakova L."/>
            <person name="Stursova M."/>
            <person name="Spatafora J.W."/>
            <person name="Tedersoo L."/>
            <person name="Vaario L.M."/>
            <person name="Yamada A."/>
            <person name="Yan M."/>
            <person name="Wang P."/>
            <person name="Xu J."/>
            <person name="Bruns T."/>
            <person name="Baldrian P."/>
            <person name="Vilgalys R."/>
            <person name="Dunand C."/>
            <person name="Henrissat B."/>
            <person name="Grigoriev I.V."/>
            <person name="Hibbett D."/>
            <person name="Nagy L.G."/>
            <person name="Martin F.M."/>
        </authorList>
    </citation>
    <scope>NUCLEOTIDE SEQUENCE</scope>
    <source>
        <strain evidence="2">UH-Tt-Lm1</strain>
    </source>
</reference>
<feature type="compositionally biased region" description="Basic and acidic residues" evidence="1">
    <location>
        <begin position="344"/>
        <end position="359"/>
    </location>
</feature>
<dbReference type="EMBL" id="WIUZ02000006">
    <property type="protein sequence ID" value="KAF9786506.1"/>
    <property type="molecule type" value="Genomic_DNA"/>
</dbReference>
<dbReference type="AlphaFoldDB" id="A0A9P6HGD7"/>
<feature type="non-terminal residue" evidence="2">
    <location>
        <position position="1"/>
    </location>
</feature>
<feature type="region of interest" description="Disordered" evidence="1">
    <location>
        <begin position="470"/>
        <end position="493"/>
    </location>
</feature>
<evidence type="ECO:0000313" key="3">
    <source>
        <dbReference type="Proteomes" id="UP000736335"/>
    </source>
</evidence>
<feature type="region of interest" description="Disordered" evidence="1">
    <location>
        <begin position="1"/>
        <end position="131"/>
    </location>
</feature>
<feature type="region of interest" description="Disordered" evidence="1">
    <location>
        <begin position="165"/>
        <end position="191"/>
    </location>
</feature>
<comment type="caution">
    <text evidence="2">The sequence shown here is derived from an EMBL/GenBank/DDBJ whole genome shotgun (WGS) entry which is preliminary data.</text>
</comment>
<gene>
    <name evidence="2" type="ORF">BJ322DRAFT_1004664</name>
</gene>
<feature type="compositionally biased region" description="Acidic residues" evidence="1">
    <location>
        <begin position="89"/>
        <end position="122"/>
    </location>
</feature>
<feature type="compositionally biased region" description="Low complexity" evidence="1">
    <location>
        <begin position="1"/>
        <end position="16"/>
    </location>
</feature>